<sequence length="130" mass="13976">MAAVEGARGGLKAHQDSIRLPEAELVRGLRDILGAKLVAYIGSVRETRAVRQWADGERKPAAEAITRLRHAYHVAALLAERDSRTAVQAWFQGMNPQLDDVPPARLLRDGQVDDAAQAVLAAARSFAAAG</sequence>
<accession>A0ABU9WX06</accession>
<organism evidence="1 2">
    <name type="scientific">Sinomonas halotolerans</name>
    <dbReference type="NCBI Taxonomy" id="1644133"/>
    <lineage>
        <taxon>Bacteria</taxon>
        <taxon>Bacillati</taxon>
        <taxon>Actinomycetota</taxon>
        <taxon>Actinomycetes</taxon>
        <taxon>Micrococcales</taxon>
        <taxon>Micrococcaceae</taxon>
        <taxon>Sinomonas</taxon>
    </lineage>
</organism>
<name>A0ABU9WX06_9MICC</name>
<comment type="caution">
    <text evidence="1">The sequence shown here is derived from an EMBL/GenBank/DDBJ whole genome shotgun (WGS) entry which is preliminary data.</text>
</comment>
<dbReference type="EMBL" id="JBDFRB010000001">
    <property type="protein sequence ID" value="MEN2743387.1"/>
    <property type="molecule type" value="Genomic_DNA"/>
</dbReference>
<evidence type="ECO:0000313" key="1">
    <source>
        <dbReference type="EMBL" id="MEN2743387.1"/>
    </source>
</evidence>
<gene>
    <name evidence="1" type="ORF">ABCQ75_02385</name>
</gene>
<dbReference type="RefSeq" id="WP_345882880.1">
    <property type="nucleotide sequence ID" value="NZ_JBDFRB010000001.1"/>
</dbReference>
<reference evidence="1 2" key="1">
    <citation type="submission" date="2024-05" db="EMBL/GenBank/DDBJ databases">
        <title>Sinomonas sp. nov., isolated from a waste landfill.</title>
        <authorList>
            <person name="Zhao Y."/>
        </authorList>
    </citation>
    <scope>NUCLEOTIDE SEQUENCE [LARGE SCALE GENOMIC DNA]</scope>
    <source>
        <strain evidence="1 2">CCTCC AB2014300</strain>
    </source>
</reference>
<proteinExistence type="predicted"/>
<keyword evidence="2" id="KW-1185">Reference proteome</keyword>
<protein>
    <recommendedName>
        <fullName evidence="3">Antitoxin Xre/MbcA/ParS-like toxin-binding domain-containing protein</fullName>
    </recommendedName>
</protein>
<evidence type="ECO:0008006" key="3">
    <source>
        <dbReference type="Google" id="ProtNLM"/>
    </source>
</evidence>
<dbReference type="Proteomes" id="UP001422074">
    <property type="component" value="Unassembled WGS sequence"/>
</dbReference>
<evidence type="ECO:0000313" key="2">
    <source>
        <dbReference type="Proteomes" id="UP001422074"/>
    </source>
</evidence>